<sequence length="366" mass="39981">MLKSIVAALLLCSSWGTGYSENESQELALVVGTYTDTGSHGIYSLRFNQETGAYVLLDSLALVNPSYLTFGKDSRVFYAVSELGDKNASLNSVGFNAKTGQMRLLNTVATDGEDPCYVEVANRMALTANYSGGSLSTFVINRDGTLSKLKTRFEGHVGGPDSSRQGQAHIHCVKKMNDGYILASDFSADQLLAFRLDTADNVLKPRGVAGRLPLDSGPRHIITSRNGRLVYVMGELSGAVTVFQYHAGRVKLVQSVLSDSAFARGGADIHLTPDGRFLYASNRLKNDGLSIFQVLSNGKLRKVGYQRTGIHPRNFNITPNGRYLLAACRDSDMIQIFRIDKRSGMLEDTGRLINLPHPVCIQFAKR</sequence>
<dbReference type="InterPro" id="IPR050282">
    <property type="entry name" value="Cycloisomerase_2"/>
</dbReference>
<dbReference type="Gene3D" id="2.130.10.10">
    <property type="entry name" value="YVTN repeat-like/Quinoprotein amine dehydrogenase"/>
    <property type="match status" value="1"/>
</dbReference>
<dbReference type="RefSeq" id="WP_021589501.1">
    <property type="nucleotide sequence ID" value="NZ_AWEY01000019.1"/>
</dbReference>
<name>U2QL07_9BACT</name>
<accession>U2QL07</accession>
<evidence type="ECO:0000256" key="2">
    <source>
        <dbReference type="ARBA" id="ARBA00022526"/>
    </source>
</evidence>
<dbReference type="PATRIC" id="fig|1115809.3.peg.1149"/>
<evidence type="ECO:0000313" key="4">
    <source>
        <dbReference type="Proteomes" id="UP000016648"/>
    </source>
</evidence>
<dbReference type="AlphaFoldDB" id="U2QL07"/>
<keyword evidence="2" id="KW-0119">Carbohydrate metabolism</keyword>
<dbReference type="PANTHER" id="PTHR30344">
    <property type="entry name" value="6-PHOSPHOGLUCONOLACTONASE-RELATED"/>
    <property type="match status" value="1"/>
</dbReference>
<organism evidence="3 4">
    <name type="scientific">Segatella baroniae F0067</name>
    <dbReference type="NCBI Taxonomy" id="1115809"/>
    <lineage>
        <taxon>Bacteria</taxon>
        <taxon>Pseudomonadati</taxon>
        <taxon>Bacteroidota</taxon>
        <taxon>Bacteroidia</taxon>
        <taxon>Bacteroidales</taxon>
        <taxon>Prevotellaceae</taxon>
        <taxon>Segatella</taxon>
    </lineage>
</organism>
<comment type="caution">
    <text evidence="3">The sequence shown here is derived from an EMBL/GenBank/DDBJ whole genome shotgun (WGS) entry which is preliminary data.</text>
</comment>
<dbReference type="PANTHER" id="PTHR30344:SF1">
    <property type="entry name" value="6-PHOSPHOGLUCONOLACTONASE"/>
    <property type="match status" value="1"/>
</dbReference>
<dbReference type="SUPFAM" id="SSF51004">
    <property type="entry name" value="C-terminal (heme d1) domain of cytochrome cd1-nitrite reductase"/>
    <property type="match status" value="1"/>
</dbReference>
<dbReference type="InterPro" id="IPR019405">
    <property type="entry name" value="Lactonase_7-beta_prop"/>
</dbReference>
<protein>
    <submittedName>
        <fullName evidence="3">Lactonase, 7-bladed beta-propeller</fullName>
    </submittedName>
</protein>
<keyword evidence="4" id="KW-1185">Reference proteome</keyword>
<keyword evidence="2" id="KW-0313">Glucose metabolism</keyword>
<comment type="similarity">
    <text evidence="1">Belongs to the cycloisomerase 2 family.</text>
</comment>
<dbReference type="Proteomes" id="UP000016648">
    <property type="component" value="Unassembled WGS sequence"/>
</dbReference>
<proteinExistence type="inferred from homology"/>
<dbReference type="GO" id="GO:0005829">
    <property type="term" value="C:cytosol"/>
    <property type="evidence" value="ECO:0007669"/>
    <property type="project" value="TreeGrafter"/>
</dbReference>
<dbReference type="EMBL" id="AWEY01000019">
    <property type="protein sequence ID" value="ERK39477.1"/>
    <property type="molecule type" value="Genomic_DNA"/>
</dbReference>
<dbReference type="InterPro" id="IPR015943">
    <property type="entry name" value="WD40/YVTN_repeat-like_dom_sf"/>
</dbReference>
<dbReference type="GO" id="GO:0017057">
    <property type="term" value="F:6-phosphogluconolactonase activity"/>
    <property type="evidence" value="ECO:0007669"/>
    <property type="project" value="TreeGrafter"/>
</dbReference>
<evidence type="ECO:0000256" key="1">
    <source>
        <dbReference type="ARBA" id="ARBA00005564"/>
    </source>
</evidence>
<dbReference type="InterPro" id="IPR011048">
    <property type="entry name" value="Haem_d1_sf"/>
</dbReference>
<evidence type="ECO:0000313" key="3">
    <source>
        <dbReference type="EMBL" id="ERK39477.1"/>
    </source>
</evidence>
<gene>
    <name evidence="3" type="ORF">HMPREF9135_2416</name>
</gene>
<dbReference type="GO" id="GO:0006006">
    <property type="term" value="P:glucose metabolic process"/>
    <property type="evidence" value="ECO:0007669"/>
    <property type="project" value="UniProtKB-KW"/>
</dbReference>
<dbReference type="Pfam" id="PF10282">
    <property type="entry name" value="Lactonase"/>
    <property type="match status" value="1"/>
</dbReference>
<reference evidence="3 4" key="1">
    <citation type="submission" date="2013-08" db="EMBL/GenBank/DDBJ databases">
        <authorList>
            <person name="Durkin A.S."/>
            <person name="Haft D.R."/>
            <person name="McCorrison J."/>
            <person name="Torralba M."/>
            <person name="Gillis M."/>
            <person name="Haft D.H."/>
            <person name="Methe B."/>
            <person name="Sutton G."/>
            <person name="Nelson K.E."/>
        </authorList>
    </citation>
    <scope>NUCLEOTIDE SEQUENCE [LARGE SCALE GENOMIC DNA]</scope>
    <source>
        <strain evidence="3 4">F0067</strain>
    </source>
</reference>